<reference evidence="1 2" key="1">
    <citation type="submission" date="2019-10" db="EMBL/GenBank/DDBJ databases">
        <title>Complete genome sequences for adaption low water activity.</title>
        <authorList>
            <person name="Zhao L."/>
            <person name="Zhong J."/>
        </authorList>
    </citation>
    <scope>NUCLEOTIDE SEQUENCE [LARGE SCALE GENOMIC DNA]</scope>
    <source>
        <strain evidence="1 2">FDU301</strain>
        <plasmid evidence="2">pfdu301a</plasmid>
    </source>
</reference>
<geneLocation type="plasmid" evidence="2">
    <name>pfdu301a</name>
</geneLocation>
<dbReference type="RefSeq" id="WP_171778712.1">
    <property type="nucleotide sequence ID" value="NZ_CP045273.1"/>
</dbReference>
<proteinExistence type="predicted"/>
<name>A0A6M6EAY5_PRIMG</name>
<gene>
    <name evidence="1" type="ORF">FDZ14_32000</name>
</gene>
<dbReference type="EMBL" id="CP045273">
    <property type="protein sequence ID" value="QJX80715.1"/>
    <property type="molecule type" value="Genomic_DNA"/>
</dbReference>
<evidence type="ECO:0000313" key="1">
    <source>
        <dbReference type="EMBL" id="QJX80715.1"/>
    </source>
</evidence>
<keyword evidence="1" id="KW-0614">Plasmid</keyword>
<dbReference type="AlphaFoldDB" id="A0A6M6EAY5"/>
<dbReference type="Proteomes" id="UP000501076">
    <property type="component" value="Plasmid pFDU301A"/>
</dbReference>
<organism evidence="1 2">
    <name type="scientific">Priestia megaterium</name>
    <name type="common">Bacillus megaterium</name>
    <dbReference type="NCBI Taxonomy" id="1404"/>
    <lineage>
        <taxon>Bacteria</taxon>
        <taxon>Bacillati</taxon>
        <taxon>Bacillota</taxon>
        <taxon>Bacilli</taxon>
        <taxon>Bacillales</taxon>
        <taxon>Bacillaceae</taxon>
        <taxon>Priestia</taxon>
    </lineage>
</organism>
<protein>
    <submittedName>
        <fullName evidence="1">Uncharacterized protein</fullName>
    </submittedName>
</protein>
<evidence type="ECO:0000313" key="2">
    <source>
        <dbReference type="Proteomes" id="UP000501076"/>
    </source>
</evidence>
<accession>A0A6M6EAY5</accession>
<sequence length="91" mass="10725">MERIEISLEKLFDSIRQKVENVGNYDSYSEVLTISSHQKAEFGDVLNQSVEEFLNTELEEETQEETLDFMDEDVFLLSDDEDDDEDDDEEY</sequence>